<dbReference type="RefSeq" id="WP_184938450.1">
    <property type="nucleotide sequence ID" value="NZ_JACHJV010000001.1"/>
</dbReference>
<comment type="caution">
    <text evidence="3">The sequence shown here is derived from an EMBL/GenBank/DDBJ whole genome shotgun (WGS) entry which is preliminary data.</text>
</comment>
<dbReference type="Pfam" id="PF13560">
    <property type="entry name" value="HTH_31"/>
    <property type="match status" value="1"/>
</dbReference>
<proteinExistence type="predicted"/>
<organism evidence="3 4">
    <name type="scientific">Kitasatospora kifunensis</name>
    <name type="common">Streptomyces kifunensis</name>
    <dbReference type="NCBI Taxonomy" id="58351"/>
    <lineage>
        <taxon>Bacteria</taxon>
        <taxon>Bacillati</taxon>
        <taxon>Actinomycetota</taxon>
        <taxon>Actinomycetes</taxon>
        <taxon>Kitasatosporales</taxon>
        <taxon>Streptomycetaceae</taxon>
        <taxon>Kitasatospora</taxon>
    </lineage>
</organism>
<dbReference type="InterPro" id="IPR043917">
    <property type="entry name" value="DUF5753"/>
</dbReference>
<evidence type="ECO:0000313" key="3">
    <source>
        <dbReference type="EMBL" id="MBB4925895.1"/>
    </source>
</evidence>
<dbReference type="GO" id="GO:0003677">
    <property type="term" value="F:DNA binding"/>
    <property type="evidence" value="ECO:0007669"/>
    <property type="project" value="InterPro"/>
</dbReference>
<dbReference type="Proteomes" id="UP000540506">
    <property type="component" value="Unassembled WGS sequence"/>
</dbReference>
<dbReference type="SMART" id="SM00530">
    <property type="entry name" value="HTH_XRE"/>
    <property type="match status" value="1"/>
</dbReference>
<protein>
    <submittedName>
        <fullName evidence="3">Transcriptional regulator with XRE-family HTH domain</fullName>
    </submittedName>
</protein>
<evidence type="ECO:0000256" key="1">
    <source>
        <dbReference type="SAM" id="MobiDB-lite"/>
    </source>
</evidence>
<feature type="domain" description="HTH cro/C1-type" evidence="2">
    <location>
        <begin position="42"/>
        <end position="90"/>
    </location>
</feature>
<evidence type="ECO:0000259" key="2">
    <source>
        <dbReference type="PROSITE" id="PS50943"/>
    </source>
</evidence>
<dbReference type="InterPro" id="IPR010982">
    <property type="entry name" value="Lambda_DNA-bd_dom_sf"/>
</dbReference>
<dbReference type="InterPro" id="IPR001387">
    <property type="entry name" value="Cro/C1-type_HTH"/>
</dbReference>
<dbReference type="PROSITE" id="PS50943">
    <property type="entry name" value="HTH_CROC1"/>
    <property type="match status" value="1"/>
</dbReference>
<dbReference type="SUPFAM" id="SSF47413">
    <property type="entry name" value="lambda repressor-like DNA-binding domains"/>
    <property type="match status" value="1"/>
</dbReference>
<dbReference type="CDD" id="cd00093">
    <property type="entry name" value="HTH_XRE"/>
    <property type="match status" value="1"/>
</dbReference>
<feature type="compositionally biased region" description="Acidic residues" evidence="1">
    <location>
        <begin position="1"/>
        <end position="10"/>
    </location>
</feature>
<name>A0A7W7R5X5_KITKI</name>
<dbReference type="AlphaFoldDB" id="A0A7W7R5X5"/>
<reference evidence="3 4" key="1">
    <citation type="submission" date="2020-08" db="EMBL/GenBank/DDBJ databases">
        <title>Sequencing the genomes of 1000 actinobacteria strains.</title>
        <authorList>
            <person name="Klenk H.-P."/>
        </authorList>
    </citation>
    <scope>NUCLEOTIDE SEQUENCE [LARGE SCALE GENOMIC DNA]</scope>
    <source>
        <strain evidence="3 4">DSM 41654</strain>
    </source>
</reference>
<evidence type="ECO:0000313" key="4">
    <source>
        <dbReference type="Proteomes" id="UP000540506"/>
    </source>
</evidence>
<dbReference type="Gene3D" id="1.10.260.40">
    <property type="entry name" value="lambda repressor-like DNA-binding domains"/>
    <property type="match status" value="1"/>
</dbReference>
<sequence length="300" mass="34014">MTVADQDDEAQAAAPELPEQRPEAPEDPDDSTEFFRAIGKQLKLLRERQKLTQKQVADILGYSEDLVSSLERGRRVPQKDYLLAVDKLLKAGGVMTVTQEEIEKAQRKAKVRHPSWFRDYALLEAQAIERHEYSTHDLPGLLQTEEHARAMFSARRPLLAEATIEERVSARMARQKILEGWPLPDASWIIEEAVLRRPIGGRDVHRHQLEKLLRIGRTRSLEIQVMPTDRPEHSGMSGPFVLLTPKGKPQLGYIEVQNFSHLTKDPEEVRILAAQYGSLRALALTPSESLALIEKMLGEL</sequence>
<dbReference type="EMBL" id="JACHJV010000001">
    <property type="protein sequence ID" value="MBB4925895.1"/>
    <property type="molecule type" value="Genomic_DNA"/>
</dbReference>
<accession>A0A7W7R5X5</accession>
<keyword evidence="4" id="KW-1185">Reference proteome</keyword>
<gene>
    <name evidence="3" type="ORF">FHR34_004888</name>
</gene>
<dbReference type="Pfam" id="PF19054">
    <property type="entry name" value="DUF5753"/>
    <property type="match status" value="1"/>
</dbReference>
<feature type="region of interest" description="Disordered" evidence="1">
    <location>
        <begin position="1"/>
        <end position="31"/>
    </location>
</feature>